<sequence length="91" mass="9605">MTATRVVVAAQLQNAPASTTVVGTTPDGTRLGIGTAAPDGRVLVPVSVKAASITRLLVRPVVWPSRPAWSRRRPQQRFGAAAGWWSTSRSA</sequence>
<dbReference type="RefSeq" id="WP_146318438.1">
    <property type="nucleotide sequence ID" value="NZ_VCQV01000025.1"/>
</dbReference>
<organism evidence="2 3">
    <name type="scientific">Leekyejoonella antrihumi</name>
    <dbReference type="NCBI Taxonomy" id="1660198"/>
    <lineage>
        <taxon>Bacteria</taxon>
        <taxon>Bacillati</taxon>
        <taxon>Actinomycetota</taxon>
        <taxon>Actinomycetes</taxon>
        <taxon>Micrococcales</taxon>
        <taxon>Dermacoccaceae</taxon>
        <taxon>Leekyejoonella</taxon>
    </lineage>
</organism>
<evidence type="ECO:0000256" key="1">
    <source>
        <dbReference type="SAM" id="MobiDB-lite"/>
    </source>
</evidence>
<keyword evidence="3" id="KW-1185">Reference proteome</keyword>
<name>A0A563DYE3_9MICO</name>
<evidence type="ECO:0000313" key="3">
    <source>
        <dbReference type="Proteomes" id="UP000320244"/>
    </source>
</evidence>
<protein>
    <submittedName>
        <fullName evidence="2">Uncharacterized protein</fullName>
    </submittedName>
</protein>
<accession>A0A563DYE3</accession>
<proteinExistence type="predicted"/>
<reference evidence="2 3" key="2">
    <citation type="submission" date="2019-08" db="EMBL/GenBank/DDBJ databases">
        <title>Jejuicoccus antrihumi gen. nov., sp. nov., a new member of the family Dermacoccaceae isolated from a cave.</title>
        <authorList>
            <person name="Schumann P."/>
            <person name="Kim I.S."/>
        </authorList>
    </citation>
    <scope>NUCLEOTIDE SEQUENCE [LARGE SCALE GENOMIC DNA]</scope>
    <source>
        <strain evidence="2 3">C5-26</strain>
    </source>
</reference>
<dbReference type="EMBL" id="VCQV01000025">
    <property type="protein sequence ID" value="TWP34704.1"/>
    <property type="molecule type" value="Genomic_DNA"/>
</dbReference>
<dbReference type="Proteomes" id="UP000320244">
    <property type="component" value="Unassembled WGS sequence"/>
</dbReference>
<reference evidence="2 3" key="1">
    <citation type="submission" date="2019-05" db="EMBL/GenBank/DDBJ databases">
        <authorList>
            <person name="Lee S.D."/>
        </authorList>
    </citation>
    <scope>NUCLEOTIDE SEQUENCE [LARGE SCALE GENOMIC DNA]</scope>
    <source>
        <strain evidence="2 3">C5-26</strain>
    </source>
</reference>
<comment type="caution">
    <text evidence="2">The sequence shown here is derived from an EMBL/GenBank/DDBJ whole genome shotgun (WGS) entry which is preliminary data.</text>
</comment>
<dbReference type="AlphaFoldDB" id="A0A563DYE3"/>
<feature type="region of interest" description="Disordered" evidence="1">
    <location>
        <begin position="68"/>
        <end position="91"/>
    </location>
</feature>
<gene>
    <name evidence="2" type="ORF">FGL98_16455</name>
</gene>
<evidence type="ECO:0000313" key="2">
    <source>
        <dbReference type="EMBL" id="TWP34704.1"/>
    </source>
</evidence>